<gene>
    <name evidence="1" type="ORF">JYZ213_LOCUS46100</name>
</gene>
<reference evidence="1" key="1">
    <citation type="submission" date="2021-02" db="EMBL/GenBank/DDBJ databases">
        <authorList>
            <person name="Nowell W R."/>
        </authorList>
    </citation>
    <scope>NUCLEOTIDE SEQUENCE</scope>
</reference>
<feature type="non-terminal residue" evidence="1">
    <location>
        <position position="1"/>
    </location>
</feature>
<evidence type="ECO:0000313" key="2">
    <source>
        <dbReference type="Proteomes" id="UP000663845"/>
    </source>
</evidence>
<dbReference type="EMBL" id="CAJNOG010005072">
    <property type="protein sequence ID" value="CAF1547808.1"/>
    <property type="molecule type" value="Genomic_DNA"/>
</dbReference>
<dbReference type="AlphaFoldDB" id="A0A815WYD3"/>
<accession>A0A815WYD3</accession>
<comment type="caution">
    <text evidence="1">The sequence shown here is derived from an EMBL/GenBank/DDBJ whole genome shotgun (WGS) entry which is preliminary data.</text>
</comment>
<evidence type="ECO:0000313" key="1">
    <source>
        <dbReference type="EMBL" id="CAF1547808.1"/>
    </source>
</evidence>
<sequence>MDQNTIVSQLVIDEARETSIIQSITSYAELIF</sequence>
<protein>
    <submittedName>
        <fullName evidence="1">Uncharacterized protein</fullName>
    </submittedName>
</protein>
<dbReference type="Proteomes" id="UP000663845">
    <property type="component" value="Unassembled WGS sequence"/>
</dbReference>
<name>A0A815WYD3_9BILA</name>
<proteinExistence type="predicted"/>
<organism evidence="1 2">
    <name type="scientific">Adineta steineri</name>
    <dbReference type="NCBI Taxonomy" id="433720"/>
    <lineage>
        <taxon>Eukaryota</taxon>
        <taxon>Metazoa</taxon>
        <taxon>Spiralia</taxon>
        <taxon>Gnathifera</taxon>
        <taxon>Rotifera</taxon>
        <taxon>Eurotatoria</taxon>
        <taxon>Bdelloidea</taxon>
        <taxon>Adinetida</taxon>
        <taxon>Adinetidae</taxon>
        <taxon>Adineta</taxon>
    </lineage>
</organism>